<dbReference type="HOGENOM" id="CLU_2043687_0_0_1"/>
<gene>
    <name evidence="1" type="ORF">NECHADRAFT_56547</name>
</gene>
<dbReference type="GeneID" id="9666748"/>
<dbReference type="VEuPathDB" id="FungiDB:NECHADRAFT_56547"/>
<dbReference type="Proteomes" id="UP000005206">
    <property type="component" value="Unassembled WGS sequence"/>
</dbReference>
<dbReference type="PANTHER" id="PTHR10622:SF10">
    <property type="entry name" value="HET DOMAIN-CONTAINING PROTEIN"/>
    <property type="match status" value="1"/>
</dbReference>
<accession>C7ZR47</accession>
<dbReference type="AlphaFoldDB" id="C7ZR47"/>
<feature type="non-terminal residue" evidence="1">
    <location>
        <position position="1"/>
    </location>
</feature>
<dbReference type="EMBL" id="GG699031">
    <property type="protein sequence ID" value="EEU33509.1"/>
    <property type="molecule type" value="Genomic_DNA"/>
</dbReference>
<protein>
    <submittedName>
        <fullName evidence="1">Uncharacterized protein</fullName>
    </submittedName>
</protein>
<dbReference type="PANTHER" id="PTHR10622">
    <property type="entry name" value="HET DOMAIN-CONTAINING PROTEIN"/>
    <property type="match status" value="1"/>
</dbReference>
<dbReference type="KEGG" id="nhe:NECHADRAFT_56547"/>
<dbReference type="OrthoDB" id="20872at2759"/>
<evidence type="ECO:0000313" key="2">
    <source>
        <dbReference type="Proteomes" id="UP000005206"/>
    </source>
</evidence>
<dbReference type="RefSeq" id="XP_003039222.1">
    <property type="nucleotide sequence ID" value="XM_003039176.1"/>
</dbReference>
<sequence length="121" mass="13987">FKVSRCFTRAQIQELPAPLSVLFFEHSCKRCDIASDLYKAINTITGIDAPEVVRAVSRYSPRFWQLGIARCMSSAANQQTNLVEDRDYSFLRLFDLNMPLIYGEREQACIPSSIRRNHQRQ</sequence>
<dbReference type="InParanoid" id="C7ZR47"/>
<dbReference type="STRING" id="660122.C7ZR47"/>
<evidence type="ECO:0000313" key="1">
    <source>
        <dbReference type="EMBL" id="EEU33509.1"/>
    </source>
</evidence>
<name>C7ZR47_FUSV7</name>
<proteinExistence type="predicted"/>
<organism evidence="1 2">
    <name type="scientific">Fusarium vanettenii (strain ATCC MYA-4622 / CBS 123669 / FGSC 9596 / NRRL 45880 / 77-13-4)</name>
    <name type="common">Fusarium solani subsp. pisi</name>
    <dbReference type="NCBI Taxonomy" id="660122"/>
    <lineage>
        <taxon>Eukaryota</taxon>
        <taxon>Fungi</taxon>
        <taxon>Dikarya</taxon>
        <taxon>Ascomycota</taxon>
        <taxon>Pezizomycotina</taxon>
        <taxon>Sordariomycetes</taxon>
        <taxon>Hypocreomycetidae</taxon>
        <taxon>Hypocreales</taxon>
        <taxon>Nectriaceae</taxon>
        <taxon>Fusarium</taxon>
        <taxon>Fusarium solani species complex</taxon>
        <taxon>Fusarium vanettenii</taxon>
    </lineage>
</organism>
<keyword evidence="2" id="KW-1185">Reference proteome</keyword>
<reference evidence="1 2" key="1">
    <citation type="journal article" date="2009" name="PLoS Genet.">
        <title>The genome of Nectria haematococca: contribution of supernumerary chromosomes to gene expansion.</title>
        <authorList>
            <person name="Coleman J.J."/>
            <person name="Rounsley S.D."/>
            <person name="Rodriguez-Carres M."/>
            <person name="Kuo A."/>
            <person name="Wasmann C.C."/>
            <person name="Grimwood J."/>
            <person name="Schmutz J."/>
            <person name="Taga M."/>
            <person name="White G.J."/>
            <person name="Zhou S."/>
            <person name="Schwartz D.C."/>
            <person name="Freitag M."/>
            <person name="Ma L.J."/>
            <person name="Danchin E.G."/>
            <person name="Henrissat B."/>
            <person name="Coutinho P.M."/>
            <person name="Nelson D.R."/>
            <person name="Straney D."/>
            <person name="Napoli C.A."/>
            <person name="Barker B.M."/>
            <person name="Gribskov M."/>
            <person name="Rep M."/>
            <person name="Kroken S."/>
            <person name="Molnar I."/>
            <person name="Rensing C."/>
            <person name="Kennell J.C."/>
            <person name="Zamora J."/>
            <person name="Farman M.L."/>
            <person name="Selker E.U."/>
            <person name="Salamov A."/>
            <person name="Shapiro H."/>
            <person name="Pangilinan J."/>
            <person name="Lindquist E."/>
            <person name="Lamers C."/>
            <person name="Grigoriev I.V."/>
            <person name="Geiser D.M."/>
            <person name="Covert S.F."/>
            <person name="Temporini E."/>
            <person name="Vanetten H.D."/>
        </authorList>
    </citation>
    <scope>NUCLEOTIDE SEQUENCE [LARGE SCALE GENOMIC DNA]</scope>
    <source>
        <strain evidence="2">ATCC MYA-4622 / CBS 123669 / FGSC 9596 / NRRL 45880 / 77-13-4</strain>
    </source>
</reference>